<feature type="short sequence motif" description="'KMSKS' region" evidence="13">
    <location>
        <begin position="264"/>
        <end position="268"/>
    </location>
</feature>
<dbReference type="EMBL" id="CP011391">
    <property type="protein sequence ID" value="AMK54536.1"/>
    <property type="molecule type" value="Genomic_DNA"/>
</dbReference>
<dbReference type="InterPro" id="IPR014729">
    <property type="entry name" value="Rossmann-like_a/b/a_fold"/>
</dbReference>
<evidence type="ECO:0000313" key="18">
    <source>
        <dbReference type="Proteomes" id="UP000186758"/>
    </source>
</evidence>
<dbReference type="GO" id="GO:0008270">
    <property type="term" value="F:zinc ion binding"/>
    <property type="evidence" value="ECO:0007669"/>
    <property type="project" value="UniProtKB-UniRule"/>
</dbReference>
<evidence type="ECO:0000256" key="7">
    <source>
        <dbReference type="ARBA" id="ARBA00022741"/>
    </source>
</evidence>
<feature type="binding site" evidence="13">
    <location>
        <position position="27"/>
    </location>
    <ligand>
        <name>Zn(2+)</name>
        <dbReference type="ChEBI" id="CHEBI:29105"/>
    </ligand>
</feature>
<dbReference type="AlphaFoldDB" id="A0A140DV59"/>
<dbReference type="RefSeq" id="WP_067557038.1">
    <property type="nucleotide sequence ID" value="NZ_CAMNXC010000043.1"/>
</dbReference>
<feature type="binding site" evidence="13">
    <location>
        <position position="236"/>
    </location>
    <ligand>
        <name>Zn(2+)</name>
        <dbReference type="ChEBI" id="CHEBI:29105"/>
    </ligand>
</feature>
<keyword evidence="11 13" id="KW-0030">Aminoacyl-tRNA synthetase</keyword>
<evidence type="ECO:0000313" key="17">
    <source>
        <dbReference type="Proteomes" id="UP000069771"/>
    </source>
</evidence>
<evidence type="ECO:0000256" key="1">
    <source>
        <dbReference type="ARBA" id="ARBA00004496"/>
    </source>
</evidence>
<protein>
    <recommendedName>
        <fullName evidence="13">Cysteine--tRNA ligase</fullName>
        <ecNumber evidence="13">6.1.1.16</ecNumber>
    </recommendedName>
    <alternativeName>
        <fullName evidence="13">Cysteinyl-tRNA synthetase</fullName>
        <shortName evidence="13">CysRS</shortName>
    </alternativeName>
</protein>
<organism evidence="15 17">
    <name type="scientific">Faecalibaculum rodentium</name>
    <dbReference type="NCBI Taxonomy" id="1702221"/>
    <lineage>
        <taxon>Bacteria</taxon>
        <taxon>Bacillati</taxon>
        <taxon>Bacillota</taxon>
        <taxon>Erysipelotrichia</taxon>
        <taxon>Erysipelotrichales</taxon>
        <taxon>Erysipelotrichaceae</taxon>
        <taxon>Faecalibaculum</taxon>
    </lineage>
</organism>
<feature type="binding site" evidence="13">
    <location>
        <position position="232"/>
    </location>
    <ligand>
        <name>Zn(2+)</name>
        <dbReference type="ChEBI" id="CHEBI:29105"/>
    </ligand>
</feature>
<dbReference type="PANTHER" id="PTHR10890:SF3">
    <property type="entry name" value="CYSTEINE--TRNA LIGASE, CYTOPLASMIC"/>
    <property type="match status" value="1"/>
</dbReference>
<dbReference type="GO" id="GO:0004817">
    <property type="term" value="F:cysteine-tRNA ligase activity"/>
    <property type="evidence" value="ECO:0007669"/>
    <property type="project" value="UniProtKB-UniRule"/>
</dbReference>
<dbReference type="Proteomes" id="UP000069771">
    <property type="component" value="Chromosome"/>
</dbReference>
<feature type="short sequence motif" description="'HIGH' region" evidence="13">
    <location>
        <begin position="29"/>
        <end position="39"/>
    </location>
</feature>
<keyword evidence="6 13" id="KW-0479">Metal-binding</keyword>
<evidence type="ECO:0000256" key="2">
    <source>
        <dbReference type="ARBA" id="ARBA00005594"/>
    </source>
</evidence>
<dbReference type="Gene3D" id="3.40.50.620">
    <property type="entry name" value="HUPs"/>
    <property type="match status" value="1"/>
</dbReference>
<dbReference type="InterPro" id="IPR009080">
    <property type="entry name" value="tRNAsynth_Ia_anticodon-bd"/>
</dbReference>
<evidence type="ECO:0000259" key="14">
    <source>
        <dbReference type="SMART" id="SM00840"/>
    </source>
</evidence>
<evidence type="ECO:0000256" key="13">
    <source>
        <dbReference type="HAMAP-Rule" id="MF_00041"/>
    </source>
</evidence>
<feature type="domain" description="Cysteinyl-tRNA synthetase class Ia DALR" evidence="14">
    <location>
        <begin position="346"/>
        <end position="415"/>
    </location>
</feature>
<evidence type="ECO:0000256" key="6">
    <source>
        <dbReference type="ARBA" id="ARBA00022723"/>
    </source>
</evidence>
<keyword evidence="7 13" id="KW-0547">Nucleotide-binding</keyword>
<keyword evidence="4 13" id="KW-0963">Cytoplasm</keyword>
<comment type="cofactor">
    <cofactor evidence="13">
        <name>Zn(2+)</name>
        <dbReference type="ChEBI" id="CHEBI:29105"/>
    </cofactor>
    <text evidence="13">Binds 1 zinc ion per subunit.</text>
</comment>
<evidence type="ECO:0000256" key="3">
    <source>
        <dbReference type="ARBA" id="ARBA00011245"/>
    </source>
</evidence>
<dbReference type="EMBL" id="MPJZ01000005">
    <property type="protein sequence ID" value="OLU47348.1"/>
    <property type="molecule type" value="Genomic_DNA"/>
</dbReference>
<dbReference type="CDD" id="cd00672">
    <property type="entry name" value="CysRS_core"/>
    <property type="match status" value="1"/>
</dbReference>
<dbReference type="EC" id="6.1.1.16" evidence="13"/>
<evidence type="ECO:0000256" key="12">
    <source>
        <dbReference type="ARBA" id="ARBA00047398"/>
    </source>
</evidence>
<comment type="subcellular location">
    <subcellularLocation>
        <location evidence="1 13">Cytoplasm</location>
    </subcellularLocation>
</comment>
<dbReference type="Gene3D" id="1.20.120.640">
    <property type="entry name" value="Anticodon-binding domain of a subclass of class I aminoacyl-tRNA synthetases"/>
    <property type="match status" value="1"/>
</dbReference>
<evidence type="ECO:0000256" key="10">
    <source>
        <dbReference type="ARBA" id="ARBA00022917"/>
    </source>
</evidence>
<comment type="similarity">
    <text evidence="2 13">Belongs to the class-I aminoacyl-tRNA synthetase family.</text>
</comment>
<dbReference type="InterPro" id="IPR032678">
    <property type="entry name" value="tRNA-synt_1_cat_dom"/>
</dbReference>
<dbReference type="GeneID" id="78478109"/>
<reference evidence="16 18" key="2">
    <citation type="submission" date="2016-11" db="EMBL/GenBank/DDBJ databases">
        <title>Description of two novel members of the family Erysipelotrichaceae: Ileibacterium lipovorans gen. nov., sp. nov. and Dubosiella newyorkensis, gen. nov., sp. nov.</title>
        <authorList>
            <person name="Cox L.M."/>
            <person name="Sohn J."/>
            <person name="Tyrrell K.L."/>
            <person name="Citron D.M."/>
            <person name="Lawson P.A."/>
            <person name="Patel N.B."/>
            <person name="Iizumi T."/>
            <person name="Perez-Perez G.I."/>
            <person name="Goldstein E.J."/>
            <person name="Blaser M.J."/>
        </authorList>
    </citation>
    <scope>NUCLEOTIDE SEQUENCE [LARGE SCALE GENOMIC DNA]</scope>
    <source>
        <strain evidence="16 18">NYU-BL-K8</strain>
    </source>
</reference>
<sequence>MRLFNSRTGNVEVLQPLEPGKVSMYVCGPTVYNYPHIGNARPIVVFDTLKKALEAEGYAVNYVSNYTDVDDKIIKAAMEEGTDEKTVTDRFIEAYAQTRRDLNAEQPDVSPRVTETMDEIIRFIGDLVEKGAAYQAGGDVYYRVSSDPMYGELSHQRPEDLEVGARIEESTVKENPLDFTLWKQTDKGIRWDSPWSKGRPGWHTECVVMIQDVFGKPLIDIHGGGMDLKFPHHENEIAQCRSLHDTSLANVWVHNGMINIDGLKMSKSLGNVWWAKDLIAQFGGNVVRWVMITTHYRAPLNLNEEAFSAAARELEKIRTAMKQASVKLQLADWSRTPDLEEGLWKQFMDAMDDDLNTPNAAAVIFEAVKKLNQAARARELDGDLVASLLETLTRMLHVMGIEFTLPVLTAGDRELWHRWKAAVKAKEFGTADACRAELQQRDIL</sequence>
<dbReference type="Pfam" id="PF09190">
    <property type="entry name" value="DALR_2"/>
    <property type="match status" value="1"/>
</dbReference>
<evidence type="ECO:0000313" key="16">
    <source>
        <dbReference type="EMBL" id="OLU47348.1"/>
    </source>
</evidence>
<keyword evidence="9 13" id="KW-0067">ATP-binding</keyword>
<evidence type="ECO:0000313" key="15">
    <source>
        <dbReference type="EMBL" id="AMK54536.1"/>
    </source>
</evidence>
<dbReference type="GO" id="GO:0006423">
    <property type="term" value="P:cysteinyl-tRNA aminoacylation"/>
    <property type="evidence" value="ECO:0007669"/>
    <property type="project" value="UniProtKB-UniRule"/>
</dbReference>
<evidence type="ECO:0000256" key="5">
    <source>
        <dbReference type="ARBA" id="ARBA00022598"/>
    </source>
</evidence>
<comment type="subunit">
    <text evidence="3 13">Monomer.</text>
</comment>
<dbReference type="InterPro" id="IPR024909">
    <property type="entry name" value="Cys-tRNA/MSH_ligase"/>
</dbReference>
<keyword evidence="17" id="KW-1185">Reference proteome</keyword>
<dbReference type="InterPro" id="IPR015273">
    <property type="entry name" value="Cys-tRNA-synt_Ia_DALR"/>
</dbReference>
<reference evidence="15 17" key="1">
    <citation type="journal article" date="2016" name="Gut Pathog.">
        <title>Whole genome sequencing of "Faecalibaculum rodentium" ALO17, isolated from C57BL/6J laboratory mouse feces.</title>
        <authorList>
            <person name="Lim S."/>
            <person name="Chang D.H."/>
            <person name="Ahn S."/>
            <person name="Kim B.C."/>
        </authorList>
    </citation>
    <scope>NUCLEOTIDE SEQUENCE [LARGE SCALE GENOMIC DNA]</scope>
    <source>
        <strain evidence="15 17">Alo17</strain>
    </source>
</reference>
<evidence type="ECO:0000256" key="4">
    <source>
        <dbReference type="ARBA" id="ARBA00022490"/>
    </source>
</evidence>
<dbReference type="STRING" id="1702221.AALO17_14020"/>
<feature type="binding site" evidence="13">
    <location>
        <position position="206"/>
    </location>
    <ligand>
        <name>Zn(2+)</name>
        <dbReference type="ChEBI" id="CHEBI:29105"/>
    </ligand>
</feature>
<dbReference type="KEGG" id="fro:AALO17_14020"/>
<dbReference type="GO" id="GO:0005829">
    <property type="term" value="C:cytosol"/>
    <property type="evidence" value="ECO:0007669"/>
    <property type="project" value="TreeGrafter"/>
</dbReference>
<keyword evidence="8 13" id="KW-0862">Zinc</keyword>
<dbReference type="HAMAP" id="MF_00041">
    <property type="entry name" value="Cys_tRNA_synth"/>
    <property type="match status" value="1"/>
</dbReference>
<dbReference type="NCBIfam" id="TIGR00435">
    <property type="entry name" value="cysS"/>
    <property type="match status" value="1"/>
</dbReference>
<name>A0A140DV59_9FIRM</name>
<keyword evidence="10 13" id="KW-0648">Protein biosynthesis</keyword>
<dbReference type="OrthoDB" id="9815130at2"/>
<dbReference type="PANTHER" id="PTHR10890">
    <property type="entry name" value="CYSTEINYL-TRNA SYNTHETASE"/>
    <property type="match status" value="1"/>
</dbReference>
<dbReference type="InterPro" id="IPR015803">
    <property type="entry name" value="Cys-tRNA-ligase"/>
</dbReference>
<dbReference type="Pfam" id="PF01406">
    <property type="entry name" value="tRNA-synt_1e"/>
    <property type="match status" value="1"/>
</dbReference>
<evidence type="ECO:0000256" key="8">
    <source>
        <dbReference type="ARBA" id="ARBA00022833"/>
    </source>
</evidence>
<proteinExistence type="inferred from homology"/>
<dbReference type="PATRIC" id="fig|1702221.3.peg.1353"/>
<accession>A0A140DV59</accession>
<evidence type="ECO:0000256" key="11">
    <source>
        <dbReference type="ARBA" id="ARBA00023146"/>
    </source>
</evidence>
<keyword evidence="5 13" id="KW-0436">Ligase</keyword>
<dbReference type="GO" id="GO:0005524">
    <property type="term" value="F:ATP binding"/>
    <property type="evidence" value="ECO:0007669"/>
    <property type="project" value="UniProtKB-UniRule"/>
</dbReference>
<gene>
    <name evidence="13" type="primary">cysS</name>
    <name evidence="15" type="ORF">AALO17_14020</name>
    <name evidence="16" type="ORF">BO223_00660</name>
</gene>
<dbReference type="PRINTS" id="PR00983">
    <property type="entry name" value="TRNASYNTHCYS"/>
</dbReference>
<comment type="catalytic activity">
    <reaction evidence="12 13">
        <text>tRNA(Cys) + L-cysteine + ATP = L-cysteinyl-tRNA(Cys) + AMP + diphosphate</text>
        <dbReference type="Rhea" id="RHEA:17773"/>
        <dbReference type="Rhea" id="RHEA-COMP:9661"/>
        <dbReference type="Rhea" id="RHEA-COMP:9679"/>
        <dbReference type="ChEBI" id="CHEBI:30616"/>
        <dbReference type="ChEBI" id="CHEBI:33019"/>
        <dbReference type="ChEBI" id="CHEBI:35235"/>
        <dbReference type="ChEBI" id="CHEBI:78442"/>
        <dbReference type="ChEBI" id="CHEBI:78517"/>
        <dbReference type="ChEBI" id="CHEBI:456215"/>
        <dbReference type="EC" id="6.1.1.16"/>
    </reaction>
</comment>
<feature type="binding site" evidence="13">
    <location>
        <position position="267"/>
    </location>
    <ligand>
        <name>ATP</name>
        <dbReference type="ChEBI" id="CHEBI:30616"/>
    </ligand>
</feature>
<dbReference type="SMART" id="SM00840">
    <property type="entry name" value="DALR_2"/>
    <property type="match status" value="1"/>
</dbReference>
<evidence type="ECO:0000256" key="9">
    <source>
        <dbReference type="ARBA" id="ARBA00022840"/>
    </source>
</evidence>
<dbReference type="SUPFAM" id="SSF47323">
    <property type="entry name" value="Anticodon-binding domain of a subclass of class I aminoacyl-tRNA synthetases"/>
    <property type="match status" value="1"/>
</dbReference>
<dbReference type="Proteomes" id="UP000186758">
    <property type="component" value="Unassembled WGS sequence"/>
</dbReference>
<dbReference type="SUPFAM" id="SSF52374">
    <property type="entry name" value="Nucleotidylyl transferase"/>
    <property type="match status" value="1"/>
</dbReference>